<dbReference type="InterPro" id="IPR011008">
    <property type="entry name" value="Dimeric_a/b-barrel"/>
</dbReference>
<name>A0A1U9NN83_9BACT</name>
<proteinExistence type="predicted"/>
<dbReference type="SUPFAM" id="SSF54909">
    <property type="entry name" value="Dimeric alpha+beta barrel"/>
    <property type="match status" value="1"/>
</dbReference>
<dbReference type="OrthoDB" id="9799608at2"/>
<dbReference type="Gene3D" id="3.30.70.100">
    <property type="match status" value="1"/>
</dbReference>
<dbReference type="STRING" id="1936003.STSP2_02375"/>
<dbReference type="PANTHER" id="PTHR34389">
    <property type="entry name" value="L-RHAMNOSE MUTAROTASE"/>
    <property type="match status" value="1"/>
</dbReference>
<keyword evidence="1" id="KW-0413">Isomerase</keyword>
<reference evidence="2" key="1">
    <citation type="submission" date="2017-02" db="EMBL/GenBank/DDBJ databases">
        <title>Comparative genomics and description of representatives of a novel lineage of planctomycetes thriving in anoxic sediments.</title>
        <authorList>
            <person name="Spring S."/>
            <person name="Bunk B."/>
            <person name="Sproer C."/>
        </authorList>
    </citation>
    <scope>NUCLEOTIDE SEQUENCE [LARGE SCALE GENOMIC DNA]</scope>
    <source>
        <strain evidence="2">ST-NAGAB-D1</strain>
    </source>
</reference>
<dbReference type="EMBL" id="CP019791">
    <property type="protein sequence ID" value="AQT69188.1"/>
    <property type="molecule type" value="Genomic_DNA"/>
</dbReference>
<keyword evidence="2" id="KW-1185">Reference proteome</keyword>
<dbReference type="RefSeq" id="WP_146662769.1">
    <property type="nucleotide sequence ID" value="NZ_CP019791.1"/>
</dbReference>
<accession>A0A1U9NN83</accession>
<organism evidence="1 2">
    <name type="scientific">Anaerohalosphaera lusitana</name>
    <dbReference type="NCBI Taxonomy" id="1936003"/>
    <lineage>
        <taxon>Bacteria</taxon>
        <taxon>Pseudomonadati</taxon>
        <taxon>Planctomycetota</taxon>
        <taxon>Phycisphaerae</taxon>
        <taxon>Sedimentisphaerales</taxon>
        <taxon>Anaerohalosphaeraceae</taxon>
        <taxon>Anaerohalosphaera</taxon>
    </lineage>
</organism>
<protein>
    <submittedName>
        <fullName evidence="1">L-rhamnose mutarotase</fullName>
        <ecNumber evidence="1">5.1.3.-</ecNumber>
    </submittedName>
</protein>
<dbReference type="GO" id="GO:0016857">
    <property type="term" value="F:racemase and epimerase activity, acting on carbohydrates and derivatives"/>
    <property type="evidence" value="ECO:0007669"/>
    <property type="project" value="InterPro"/>
</dbReference>
<dbReference type="Pfam" id="PF05336">
    <property type="entry name" value="rhaM"/>
    <property type="match status" value="1"/>
</dbReference>
<dbReference type="Proteomes" id="UP000189674">
    <property type="component" value="Chromosome"/>
</dbReference>
<sequence length="112" mass="13450">MRRFGWVIGLKEDRIEEYKKLHAAAWPEVLEMISECHFTNYSIYLRKLPDGKYYLFSYLEYTGDDFEADCSKMAADETTQKWWDVCKPCMEPLPDRAEGEWWADMEEVFHCD</sequence>
<evidence type="ECO:0000313" key="2">
    <source>
        <dbReference type="Proteomes" id="UP000189674"/>
    </source>
</evidence>
<dbReference type="PANTHER" id="PTHR34389:SF2">
    <property type="entry name" value="L-RHAMNOSE MUTAROTASE"/>
    <property type="match status" value="1"/>
</dbReference>
<dbReference type="InterPro" id="IPR008000">
    <property type="entry name" value="Rham/fucose_mutarotase"/>
</dbReference>
<gene>
    <name evidence="1" type="primary">rhaM</name>
    <name evidence="1" type="ORF">STSP2_02375</name>
</gene>
<dbReference type="AlphaFoldDB" id="A0A1U9NN83"/>
<dbReference type="KEGG" id="alus:STSP2_02375"/>
<dbReference type="EC" id="5.1.3.-" evidence="1"/>
<evidence type="ECO:0000313" key="1">
    <source>
        <dbReference type="EMBL" id="AQT69188.1"/>
    </source>
</evidence>